<feature type="coiled-coil region" evidence="1">
    <location>
        <begin position="13"/>
        <end position="40"/>
    </location>
</feature>
<gene>
    <name evidence="3" type="ORF">QLX08_000138</name>
</gene>
<organism evidence="3 4">
    <name type="scientific">Tetragonisca angustula</name>
    <dbReference type="NCBI Taxonomy" id="166442"/>
    <lineage>
        <taxon>Eukaryota</taxon>
        <taxon>Metazoa</taxon>
        <taxon>Ecdysozoa</taxon>
        <taxon>Arthropoda</taxon>
        <taxon>Hexapoda</taxon>
        <taxon>Insecta</taxon>
        <taxon>Pterygota</taxon>
        <taxon>Neoptera</taxon>
        <taxon>Endopterygota</taxon>
        <taxon>Hymenoptera</taxon>
        <taxon>Apocrita</taxon>
        <taxon>Aculeata</taxon>
        <taxon>Apoidea</taxon>
        <taxon>Anthophila</taxon>
        <taxon>Apidae</taxon>
        <taxon>Tetragonisca</taxon>
    </lineage>
</organism>
<comment type="caution">
    <text evidence="3">The sequence shown here is derived from an EMBL/GenBank/DDBJ whole genome shotgun (WGS) entry which is preliminary data.</text>
</comment>
<dbReference type="EMBL" id="JAWNGG020000002">
    <property type="protein sequence ID" value="KAK9310586.1"/>
    <property type="molecule type" value="Genomic_DNA"/>
</dbReference>
<evidence type="ECO:0000313" key="4">
    <source>
        <dbReference type="Proteomes" id="UP001432146"/>
    </source>
</evidence>
<keyword evidence="1" id="KW-0175">Coiled coil</keyword>
<protein>
    <submittedName>
        <fullName evidence="3">Uncharacterized protein</fullName>
    </submittedName>
</protein>
<evidence type="ECO:0000256" key="2">
    <source>
        <dbReference type="SAM" id="MobiDB-lite"/>
    </source>
</evidence>
<evidence type="ECO:0000313" key="3">
    <source>
        <dbReference type="EMBL" id="KAK9310586.1"/>
    </source>
</evidence>
<reference evidence="3 4" key="1">
    <citation type="submission" date="2024-05" db="EMBL/GenBank/DDBJ databases">
        <title>The nuclear and mitochondrial genome assemblies of Tetragonisca angustula (Apidae: Meliponini), a tiny yet remarkable pollinator in the Neotropics.</title>
        <authorList>
            <person name="Ferrari R."/>
            <person name="Ricardo P.C."/>
            <person name="Dias F.C."/>
            <person name="Araujo N.S."/>
            <person name="Soares D.O."/>
            <person name="Zhou Q.-S."/>
            <person name="Zhu C.-D."/>
            <person name="Coutinho L."/>
            <person name="Airas M.C."/>
            <person name="Batista T.M."/>
        </authorList>
    </citation>
    <scope>NUCLEOTIDE SEQUENCE [LARGE SCALE GENOMIC DNA]</scope>
    <source>
        <strain evidence="3">ASF017062</strain>
        <tissue evidence="3">Abdomen</tissue>
    </source>
</reference>
<dbReference type="AlphaFoldDB" id="A0AAW1AMC0"/>
<keyword evidence="4" id="KW-1185">Reference proteome</keyword>
<feature type="compositionally biased region" description="Basic residues" evidence="2">
    <location>
        <begin position="82"/>
        <end position="98"/>
    </location>
</feature>
<dbReference type="Proteomes" id="UP001432146">
    <property type="component" value="Unassembled WGS sequence"/>
</dbReference>
<proteinExistence type="predicted"/>
<feature type="region of interest" description="Disordered" evidence="2">
    <location>
        <begin position="74"/>
        <end position="106"/>
    </location>
</feature>
<evidence type="ECO:0000256" key="1">
    <source>
        <dbReference type="SAM" id="Coils"/>
    </source>
</evidence>
<sequence>MKMTQQRSSDNTLRLLLDKLNKLEEGIKNLQITNKTLTKENANRVGEIKELAHKLNIQTYSAFLMISAPTMKSQRATSDYRKRQKGRGSIRGARHLRNSTRCLKYQ</sequence>
<accession>A0AAW1AMC0</accession>
<name>A0AAW1AMC0_9HYME</name>